<dbReference type="Pfam" id="PF00672">
    <property type="entry name" value="HAMP"/>
    <property type="match status" value="1"/>
</dbReference>
<evidence type="ECO:0000256" key="3">
    <source>
        <dbReference type="ARBA" id="ARBA00022553"/>
    </source>
</evidence>
<dbReference type="GO" id="GO:0016301">
    <property type="term" value="F:kinase activity"/>
    <property type="evidence" value="ECO:0007669"/>
    <property type="project" value="UniProtKB-KW"/>
</dbReference>
<dbReference type="SMART" id="SM00387">
    <property type="entry name" value="HATPase_c"/>
    <property type="match status" value="1"/>
</dbReference>
<evidence type="ECO:0000256" key="11">
    <source>
        <dbReference type="ARBA" id="ARBA00023136"/>
    </source>
</evidence>
<dbReference type="CDD" id="cd06225">
    <property type="entry name" value="HAMP"/>
    <property type="match status" value="1"/>
</dbReference>
<dbReference type="InterPro" id="IPR036890">
    <property type="entry name" value="HATPase_C_sf"/>
</dbReference>
<feature type="transmembrane region" description="Helical" evidence="13">
    <location>
        <begin position="22"/>
        <end position="42"/>
    </location>
</feature>
<dbReference type="InterPro" id="IPR050640">
    <property type="entry name" value="Bact_2-comp_sensor_kinase"/>
</dbReference>
<evidence type="ECO:0000313" key="15">
    <source>
        <dbReference type="EMBL" id="NQX48575.1"/>
    </source>
</evidence>
<keyword evidence="7 15" id="KW-0418">Kinase</keyword>
<feature type="coiled-coil region" evidence="12">
    <location>
        <begin position="377"/>
        <end position="405"/>
    </location>
</feature>
<dbReference type="InterPro" id="IPR010559">
    <property type="entry name" value="Sig_transdc_His_kin_internal"/>
</dbReference>
<evidence type="ECO:0000256" key="6">
    <source>
        <dbReference type="ARBA" id="ARBA00022741"/>
    </source>
</evidence>
<comment type="subcellular location">
    <subcellularLocation>
        <location evidence="1">Cell membrane</location>
        <topology evidence="1">Multi-pass membrane protein</topology>
    </subcellularLocation>
</comment>
<dbReference type="EMBL" id="JABMKX010000016">
    <property type="protein sequence ID" value="NQX48575.1"/>
    <property type="molecule type" value="Genomic_DNA"/>
</dbReference>
<dbReference type="PANTHER" id="PTHR34220">
    <property type="entry name" value="SENSOR HISTIDINE KINASE YPDA"/>
    <property type="match status" value="1"/>
</dbReference>
<dbReference type="RefSeq" id="WP_173138858.1">
    <property type="nucleotide sequence ID" value="NZ_JABMKX010000016.1"/>
</dbReference>
<feature type="domain" description="HAMP" evidence="14">
    <location>
        <begin position="333"/>
        <end position="385"/>
    </location>
</feature>
<evidence type="ECO:0000256" key="5">
    <source>
        <dbReference type="ARBA" id="ARBA00022692"/>
    </source>
</evidence>
<dbReference type="Pfam" id="PF02518">
    <property type="entry name" value="HATPase_c"/>
    <property type="match status" value="1"/>
</dbReference>
<dbReference type="SMART" id="SM00304">
    <property type="entry name" value="HAMP"/>
    <property type="match status" value="1"/>
</dbReference>
<evidence type="ECO:0000259" key="14">
    <source>
        <dbReference type="PROSITE" id="PS50885"/>
    </source>
</evidence>
<keyword evidence="5 13" id="KW-0812">Transmembrane</keyword>
<evidence type="ECO:0000256" key="12">
    <source>
        <dbReference type="SAM" id="Coils"/>
    </source>
</evidence>
<keyword evidence="6" id="KW-0547">Nucleotide-binding</keyword>
<keyword evidence="11 13" id="KW-0472">Membrane</keyword>
<comment type="caution">
    <text evidence="15">The sequence shown here is derived from an EMBL/GenBank/DDBJ whole genome shotgun (WGS) entry which is preliminary data.</text>
</comment>
<evidence type="ECO:0000313" key="16">
    <source>
        <dbReference type="Proteomes" id="UP000711047"/>
    </source>
</evidence>
<keyword evidence="8" id="KW-0067">ATP-binding</keyword>
<evidence type="ECO:0000256" key="10">
    <source>
        <dbReference type="ARBA" id="ARBA00023012"/>
    </source>
</evidence>
<keyword evidence="16" id="KW-1185">Reference proteome</keyword>
<protein>
    <submittedName>
        <fullName evidence="15">Sensor histidine kinase</fullName>
    </submittedName>
</protein>
<keyword evidence="9 13" id="KW-1133">Transmembrane helix</keyword>
<keyword evidence="3" id="KW-0597">Phosphoprotein</keyword>
<dbReference type="SUPFAM" id="SSF55874">
    <property type="entry name" value="ATPase domain of HSP90 chaperone/DNA topoisomerase II/histidine kinase"/>
    <property type="match status" value="1"/>
</dbReference>
<keyword evidence="12" id="KW-0175">Coiled coil</keyword>
<organism evidence="15 16">
    <name type="scientific">Paenibacillus tritici</name>
    <dbReference type="NCBI Taxonomy" id="1873425"/>
    <lineage>
        <taxon>Bacteria</taxon>
        <taxon>Bacillati</taxon>
        <taxon>Bacillota</taxon>
        <taxon>Bacilli</taxon>
        <taxon>Bacillales</taxon>
        <taxon>Paenibacillaceae</taxon>
        <taxon>Paenibacillus</taxon>
    </lineage>
</organism>
<evidence type="ECO:0000256" key="9">
    <source>
        <dbReference type="ARBA" id="ARBA00022989"/>
    </source>
</evidence>
<keyword evidence="10" id="KW-0902">Two-component regulatory system</keyword>
<evidence type="ECO:0000256" key="1">
    <source>
        <dbReference type="ARBA" id="ARBA00004651"/>
    </source>
</evidence>
<keyword evidence="4" id="KW-0808">Transferase</keyword>
<dbReference type="Gene3D" id="3.30.565.10">
    <property type="entry name" value="Histidine kinase-like ATPase, C-terminal domain"/>
    <property type="match status" value="1"/>
</dbReference>
<gene>
    <name evidence="15" type="ORF">HQN87_24905</name>
</gene>
<dbReference type="SUPFAM" id="SSF158472">
    <property type="entry name" value="HAMP domain-like"/>
    <property type="match status" value="1"/>
</dbReference>
<dbReference type="Gene3D" id="6.10.340.10">
    <property type="match status" value="1"/>
</dbReference>
<proteinExistence type="predicted"/>
<feature type="transmembrane region" description="Helical" evidence="13">
    <location>
        <begin position="314"/>
        <end position="333"/>
    </location>
</feature>
<dbReference type="PANTHER" id="PTHR34220:SF11">
    <property type="entry name" value="SENSOR PROTEIN KINASE HPTS"/>
    <property type="match status" value="1"/>
</dbReference>
<dbReference type="Pfam" id="PF06580">
    <property type="entry name" value="His_kinase"/>
    <property type="match status" value="1"/>
</dbReference>
<evidence type="ECO:0000256" key="8">
    <source>
        <dbReference type="ARBA" id="ARBA00022840"/>
    </source>
</evidence>
<evidence type="ECO:0000256" key="13">
    <source>
        <dbReference type="SAM" id="Phobius"/>
    </source>
</evidence>
<reference evidence="15 16" key="1">
    <citation type="submission" date="2020-05" db="EMBL/GenBank/DDBJ databases">
        <title>Paenibacillus glebae, sp. nov., Paenibacillus humi sp. nov., Paenibacillus pedi sp. nov., Paenibacillus terrestris sp. nov. and Paenibacillus terricola sp. nov., isolated from a forest top soil sample.</title>
        <authorList>
            <person name="Qi S."/>
            <person name="Carlier A."/>
            <person name="Cnockaert M."/>
            <person name="Vandamme P."/>
        </authorList>
    </citation>
    <scope>NUCLEOTIDE SEQUENCE [LARGE SCALE GENOMIC DNA]</scope>
    <source>
        <strain evidence="15 16">LMG 29502</strain>
    </source>
</reference>
<evidence type="ECO:0000256" key="4">
    <source>
        <dbReference type="ARBA" id="ARBA00022679"/>
    </source>
</evidence>
<dbReference type="Proteomes" id="UP000711047">
    <property type="component" value="Unassembled WGS sequence"/>
</dbReference>
<evidence type="ECO:0000256" key="7">
    <source>
        <dbReference type="ARBA" id="ARBA00022777"/>
    </source>
</evidence>
<accession>A0ABX2DW29</accession>
<evidence type="ECO:0000256" key="2">
    <source>
        <dbReference type="ARBA" id="ARBA00022475"/>
    </source>
</evidence>
<dbReference type="PROSITE" id="PS50885">
    <property type="entry name" value="HAMP"/>
    <property type="match status" value="1"/>
</dbReference>
<keyword evidence="2" id="KW-1003">Cell membrane</keyword>
<sequence length="602" mass="67375">MPGEEAAITGSWRGLRSIRSKLIATVLIVIALPTLIVLYDYFTTSVRVVEQEVYAANQSLVEQAAMTINDTAKRMIQATYLLEADMAQSFGSNTFNWDYGNAEAMGAIFQIQKKMGYLKDILLGNSAFIGLVDAEGSVVTTLNNFNRGATGTIIREPWFTAGMELKGYPYWERVYRLPANLGYTENAPDKEFILLSRSFAFESSIRNWGLVIVAIPVSQFYGIPSKGLPDNTQLLVLDKGGTLYDIYGKEQYSLTPEQAEDSRHSGSVMRKLTLGKETYLMNAASVPQVGLSIVSLQRMGDFSAQLDNSRTKSIALFLLFFGVGIIIVIYILLRLTKPLYALVRSMSRVGSGNFSTKVEVRGKDEIALLGSHFNKMVAQLEELIHHVAEEQRQKEEAHFQALQAQINPHFLFNTLNSIKLMAMLSGTNRNVSDMITALGKLMEFSMKQNTLFVTLRQELEYLELYMSLQKIRYHDDVTVAVQVPEALLDCTVLKFTLQPLVENSIIHGSKLPLHIRIEAECPGQYILIHIRDNGKGVSEETLRMIANQLQQDHVKTSGIGLLNVDRRIKIHFGQQCGILLSRPEAGGLQVTVRIPYRKELEG</sequence>
<name>A0ABX2DW29_9BACL</name>
<dbReference type="InterPro" id="IPR003660">
    <property type="entry name" value="HAMP_dom"/>
</dbReference>
<dbReference type="InterPro" id="IPR003594">
    <property type="entry name" value="HATPase_dom"/>
</dbReference>